<evidence type="ECO:0000256" key="1">
    <source>
        <dbReference type="SAM" id="MobiDB-lite"/>
    </source>
</evidence>
<dbReference type="AlphaFoldDB" id="A0A2J8DAM1"/>
<evidence type="ECO:0000313" key="6">
    <source>
        <dbReference type="Proteomes" id="UP000288725"/>
    </source>
</evidence>
<reference evidence="4 6" key="2">
    <citation type="submission" date="2018-12" db="EMBL/GenBank/DDBJ databases">
        <title>Genome of Verticillium dahliae isolate Getta Getta.</title>
        <authorList>
            <person name="Gardiner D.M."/>
        </authorList>
    </citation>
    <scope>NUCLEOTIDE SEQUENCE [LARGE SCALE GENOMIC DNA]</scope>
    <source>
        <strain evidence="4 6">Getta Getta</strain>
    </source>
</reference>
<keyword evidence="2" id="KW-0732">Signal</keyword>
<accession>A0A2J8DAM1</accession>
<evidence type="ECO:0008006" key="7">
    <source>
        <dbReference type="Google" id="ProtNLM"/>
    </source>
</evidence>
<evidence type="ECO:0000313" key="5">
    <source>
        <dbReference type="Proteomes" id="UP000236305"/>
    </source>
</evidence>
<evidence type="ECO:0000256" key="2">
    <source>
        <dbReference type="SAM" id="SignalP"/>
    </source>
</evidence>
<evidence type="ECO:0000313" key="4">
    <source>
        <dbReference type="EMBL" id="RXG43839.1"/>
    </source>
</evidence>
<dbReference type="OrthoDB" id="3565477at2759"/>
<dbReference type="EMBL" id="MPSH01000021">
    <property type="protein sequence ID" value="PNH30406.1"/>
    <property type="molecule type" value="Genomic_DNA"/>
</dbReference>
<dbReference type="Proteomes" id="UP000288725">
    <property type="component" value="Unassembled WGS sequence"/>
</dbReference>
<name>A0A2J8DAM1_VERDA</name>
<sequence length="291" mass="29804">MRGFYMGLGAIALQVAAASAHRYGDQHSNTTMIGSLGPVSSSIEMTTQTIYATNVRTITSCKPEVTNCPAGGHYVVTETIAISTTVCPVSEADKTKPTPTPTPTPTQWTTSTVYQTNVRTVTSCPPEVTNCPVGGHHVITETVAISTTVCPVTDDDVKPTPTPHPTAWTTSTVYTTNVRTITSCPPNVHTCPGGTHVTTETIPLSTTVCPVGEGEPPKTMVTQQNAGHPGGQPGGQQPPKPSSKTTVVGTGSFFPPTLTGTAPISVPTAAAGRIGSGMAGVAAGVLLAALL</sequence>
<gene>
    <name evidence="3" type="ORF">BJF96_g6413</name>
    <name evidence="4" type="ORF">VDGE_02906</name>
</gene>
<organism evidence="4 6">
    <name type="scientific">Verticillium dahliae</name>
    <name type="common">Verticillium wilt</name>
    <dbReference type="NCBI Taxonomy" id="27337"/>
    <lineage>
        <taxon>Eukaryota</taxon>
        <taxon>Fungi</taxon>
        <taxon>Dikarya</taxon>
        <taxon>Ascomycota</taxon>
        <taxon>Pezizomycotina</taxon>
        <taxon>Sordariomycetes</taxon>
        <taxon>Hypocreomycetidae</taxon>
        <taxon>Glomerellales</taxon>
        <taxon>Plectosphaerellaceae</taxon>
        <taxon>Verticillium</taxon>
    </lineage>
</organism>
<proteinExistence type="predicted"/>
<comment type="caution">
    <text evidence="4">The sequence shown here is derived from an EMBL/GenBank/DDBJ whole genome shotgun (WGS) entry which is preliminary data.</text>
</comment>
<evidence type="ECO:0000313" key="3">
    <source>
        <dbReference type="EMBL" id="PNH30406.1"/>
    </source>
</evidence>
<dbReference type="EMBL" id="RSDZ01000099">
    <property type="protein sequence ID" value="RXG43839.1"/>
    <property type="molecule type" value="Genomic_DNA"/>
</dbReference>
<feature type="region of interest" description="Disordered" evidence="1">
    <location>
        <begin position="214"/>
        <end position="250"/>
    </location>
</feature>
<dbReference type="Proteomes" id="UP000236305">
    <property type="component" value="Unassembled WGS sequence"/>
</dbReference>
<protein>
    <recommendedName>
        <fullName evidence="7">GPI anchored serine-rich protein</fullName>
    </recommendedName>
</protein>
<feature type="signal peptide" evidence="2">
    <location>
        <begin position="1"/>
        <end position="20"/>
    </location>
</feature>
<feature type="chain" id="PRO_5044574690" description="GPI anchored serine-rich protein" evidence="2">
    <location>
        <begin position="21"/>
        <end position="291"/>
    </location>
</feature>
<reference evidence="3 5" key="1">
    <citation type="submission" date="2017-12" db="EMBL/GenBank/DDBJ databases">
        <title>Comparative genomics yields insights into virulence evolution of Verticillium dahliae.</title>
        <authorList>
            <person name="Fan R."/>
            <person name="Armitage A.D."/>
            <person name="Cascant-Lopez E."/>
            <person name="Sobczyk M."/>
            <person name="Cockerton H.M."/>
            <person name="Harrison R.J."/>
        </authorList>
    </citation>
    <scope>NUCLEOTIDE SEQUENCE [LARGE SCALE GENOMIC DNA]</scope>
    <source>
        <strain evidence="3 5">12008</strain>
    </source>
</reference>